<keyword evidence="2" id="KW-0902">Two-component regulatory system</keyword>
<evidence type="ECO:0000256" key="2">
    <source>
        <dbReference type="ARBA" id="ARBA00023012"/>
    </source>
</evidence>
<evidence type="ECO:0000256" key="5">
    <source>
        <dbReference type="ARBA" id="ARBA00023163"/>
    </source>
</evidence>
<evidence type="ECO:0000313" key="9">
    <source>
        <dbReference type="Proteomes" id="UP000284407"/>
    </source>
</evidence>
<dbReference type="EMBL" id="RAQK01000001">
    <property type="protein sequence ID" value="RKE97556.1"/>
    <property type="molecule type" value="Genomic_DNA"/>
</dbReference>
<dbReference type="SMART" id="SM00448">
    <property type="entry name" value="REC"/>
    <property type="match status" value="1"/>
</dbReference>
<feature type="modified residue" description="4-aspartylphosphate" evidence="6">
    <location>
        <position position="66"/>
    </location>
</feature>
<evidence type="ECO:0000259" key="7">
    <source>
        <dbReference type="PROSITE" id="PS50110"/>
    </source>
</evidence>
<dbReference type="AlphaFoldDB" id="A0A420DTD4"/>
<keyword evidence="9" id="KW-1185">Reference proteome</keyword>
<sequence>MAVSGTVVLELLMRILAIDDDPVILELLEASLCSADGFDLATHPSAESALDALEGSRTPFDCILLDIMLPGIDGIEMCELLRKTAEYRSVPILMITGCTEENLMARAFNVGATDFLMKPLNQLELIARVKSAGLLNRSLRTAHHSMGELSRLLKVSFDAPVSLSGDGMTNMLALENRFLRCKTQRFAMTLFDLDICGLRGIYRSVGATAFRQCLELIAEAAGYATAGLNVEMAYVGNGRFFGCSFDRKRINFETHTAEFNKKLGEIWDSEGTGVPTPPTGKFRQTSEQRIWSGTSACNQLQALKSGGGRFPHFLISDEVDLFSRFDTKINATS</sequence>
<evidence type="ECO:0000256" key="1">
    <source>
        <dbReference type="ARBA" id="ARBA00022553"/>
    </source>
</evidence>
<reference evidence="8 9" key="1">
    <citation type="submission" date="2018-09" db="EMBL/GenBank/DDBJ databases">
        <title>Genomic Encyclopedia of Archaeal and Bacterial Type Strains, Phase II (KMG-II): from individual species to whole genera.</title>
        <authorList>
            <person name="Goeker M."/>
        </authorList>
    </citation>
    <scope>NUCLEOTIDE SEQUENCE [LARGE SCALE GENOMIC DNA]</scope>
    <source>
        <strain evidence="8 9">DSM 11458</strain>
    </source>
</reference>
<organism evidence="8 9">
    <name type="scientific">Sulfitobacter guttiformis</name>
    <dbReference type="NCBI Taxonomy" id="74349"/>
    <lineage>
        <taxon>Bacteria</taxon>
        <taxon>Pseudomonadati</taxon>
        <taxon>Pseudomonadota</taxon>
        <taxon>Alphaproteobacteria</taxon>
        <taxon>Rhodobacterales</taxon>
        <taxon>Roseobacteraceae</taxon>
        <taxon>Sulfitobacter</taxon>
    </lineage>
</organism>
<evidence type="ECO:0000256" key="4">
    <source>
        <dbReference type="ARBA" id="ARBA00023125"/>
    </source>
</evidence>
<protein>
    <submittedName>
        <fullName evidence="8">Response regulator receiver domain-containing protein</fullName>
    </submittedName>
</protein>
<keyword evidence="5" id="KW-0804">Transcription</keyword>
<dbReference type="GO" id="GO:0000976">
    <property type="term" value="F:transcription cis-regulatory region binding"/>
    <property type="evidence" value="ECO:0007669"/>
    <property type="project" value="TreeGrafter"/>
</dbReference>
<evidence type="ECO:0000256" key="3">
    <source>
        <dbReference type="ARBA" id="ARBA00023015"/>
    </source>
</evidence>
<evidence type="ECO:0000313" key="8">
    <source>
        <dbReference type="EMBL" id="RKE97556.1"/>
    </source>
</evidence>
<name>A0A420DTD4_9RHOB</name>
<dbReference type="GO" id="GO:0005829">
    <property type="term" value="C:cytosol"/>
    <property type="evidence" value="ECO:0007669"/>
    <property type="project" value="TreeGrafter"/>
</dbReference>
<dbReference type="InterPro" id="IPR011006">
    <property type="entry name" value="CheY-like_superfamily"/>
</dbReference>
<proteinExistence type="predicted"/>
<dbReference type="GO" id="GO:0032993">
    <property type="term" value="C:protein-DNA complex"/>
    <property type="evidence" value="ECO:0007669"/>
    <property type="project" value="TreeGrafter"/>
</dbReference>
<dbReference type="PROSITE" id="PS50110">
    <property type="entry name" value="RESPONSE_REGULATORY"/>
    <property type="match status" value="1"/>
</dbReference>
<dbReference type="Pfam" id="PF00072">
    <property type="entry name" value="Response_reg"/>
    <property type="match status" value="1"/>
</dbReference>
<dbReference type="STRING" id="1443111.Z949_229"/>
<dbReference type="InterPro" id="IPR001789">
    <property type="entry name" value="Sig_transdc_resp-reg_receiver"/>
</dbReference>
<feature type="domain" description="Response regulatory" evidence="7">
    <location>
        <begin position="14"/>
        <end position="133"/>
    </location>
</feature>
<dbReference type="GO" id="GO:0000156">
    <property type="term" value="F:phosphorelay response regulator activity"/>
    <property type="evidence" value="ECO:0007669"/>
    <property type="project" value="TreeGrafter"/>
</dbReference>
<keyword evidence="4" id="KW-0238">DNA-binding</keyword>
<dbReference type="Gene3D" id="3.40.50.2300">
    <property type="match status" value="1"/>
</dbReference>
<keyword evidence="1 6" id="KW-0597">Phosphoprotein</keyword>
<comment type="caution">
    <text evidence="8">The sequence shown here is derived from an EMBL/GenBank/DDBJ whole genome shotgun (WGS) entry which is preliminary data.</text>
</comment>
<dbReference type="InterPro" id="IPR039420">
    <property type="entry name" value="WalR-like"/>
</dbReference>
<dbReference type="PANTHER" id="PTHR48111">
    <property type="entry name" value="REGULATOR OF RPOS"/>
    <property type="match status" value="1"/>
</dbReference>
<evidence type="ECO:0000256" key="6">
    <source>
        <dbReference type="PROSITE-ProRule" id="PRU00169"/>
    </source>
</evidence>
<dbReference type="GO" id="GO:0006355">
    <property type="term" value="P:regulation of DNA-templated transcription"/>
    <property type="evidence" value="ECO:0007669"/>
    <property type="project" value="TreeGrafter"/>
</dbReference>
<gene>
    <name evidence="8" type="ORF">C8N30_2167</name>
</gene>
<dbReference type="PANTHER" id="PTHR48111:SF1">
    <property type="entry name" value="TWO-COMPONENT RESPONSE REGULATOR ORR33"/>
    <property type="match status" value="1"/>
</dbReference>
<keyword evidence="3" id="KW-0805">Transcription regulation</keyword>
<dbReference type="SUPFAM" id="SSF52172">
    <property type="entry name" value="CheY-like"/>
    <property type="match status" value="1"/>
</dbReference>
<dbReference type="RefSeq" id="WP_051567085.1">
    <property type="nucleotide sequence ID" value="NZ_RAQK01000001.1"/>
</dbReference>
<accession>A0A420DTD4</accession>
<dbReference type="Proteomes" id="UP000284407">
    <property type="component" value="Unassembled WGS sequence"/>
</dbReference>